<name>A0A0B6YZ98_9EUPU</name>
<sequence length="86" mass="9700">NIVNDDILDTHTETSAYTPGDIREVSTDRNEHSVFEKTQKSRNEISKENSDKNIIDKNTNNEMSNSSTVANVMKTSQEVNQDTHST</sequence>
<reference evidence="2" key="1">
    <citation type="submission" date="2014-12" db="EMBL/GenBank/DDBJ databases">
        <title>Insight into the proteome of Arion vulgaris.</title>
        <authorList>
            <person name="Aradska J."/>
            <person name="Bulat T."/>
            <person name="Smidak R."/>
            <person name="Sarate P."/>
            <person name="Gangsoo J."/>
            <person name="Sialana F."/>
            <person name="Bilban M."/>
            <person name="Lubec G."/>
        </authorList>
    </citation>
    <scope>NUCLEOTIDE SEQUENCE</scope>
    <source>
        <tissue evidence="2">Skin</tissue>
    </source>
</reference>
<dbReference type="AlphaFoldDB" id="A0A0B6YZ98"/>
<evidence type="ECO:0000256" key="1">
    <source>
        <dbReference type="SAM" id="MobiDB-lite"/>
    </source>
</evidence>
<dbReference type="EMBL" id="HACG01014151">
    <property type="protein sequence ID" value="CEK61016.1"/>
    <property type="molecule type" value="Transcribed_RNA"/>
</dbReference>
<organism evidence="2">
    <name type="scientific">Arion vulgaris</name>
    <dbReference type="NCBI Taxonomy" id="1028688"/>
    <lineage>
        <taxon>Eukaryota</taxon>
        <taxon>Metazoa</taxon>
        <taxon>Spiralia</taxon>
        <taxon>Lophotrochozoa</taxon>
        <taxon>Mollusca</taxon>
        <taxon>Gastropoda</taxon>
        <taxon>Heterobranchia</taxon>
        <taxon>Euthyneura</taxon>
        <taxon>Panpulmonata</taxon>
        <taxon>Eupulmonata</taxon>
        <taxon>Stylommatophora</taxon>
        <taxon>Helicina</taxon>
        <taxon>Arionoidea</taxon>
        <taxon>Arionidae</taxon>
        <taxon>Arion</taxon>
    </lineage>
</organism>
<feature type="compositionally biased region" description="Basic and acidic residues" evidence="1">
    <location>
        <begin position="26"/>
        <end position="55"/>
    </location>
</feature>
<proteinExistence type="predicted"/>
<feature type="non-terminal residue" evidence="2">
    <location>
        <position position="1"/>
    </location>
</feature>
<evidence type="ECO:0000313" key="2">
    <source>
        <dbReference type="EMBL" id="CEK61016.1"/>
    </source>
</evidence>
<accession>A0A0B6YZ98</accession>
<feature type="region of interest" description="Disordered" evidence="1">
    <location>
        <begin position="26"/>
        <end position="64"/>
    </location>
</feature>
<protein>
    <submittedName>
        <fullName evidence="2">Uncharacterized protein</fullName>
    </submittedName>
</protein>
<gene>
    <name evidence="2" type="primary">ORF41049</name>
</gene>